<sequence length="129" mass="13632">MFNYSLQIYGALTAAARCQLTNAVAVVSEKQPTVHRLLGAFLCANVSVGLFAAAASRVMAAESTESARSKWPIRRAPARAGIARATAVNDDDWRESNEAALSIAADVRCLFCAALSNVVAIDDAQCNLS</sequence>
<dbReference type="AlphaFoldDB" id="A0A914WLM5"/>
<accession>A0A914WLM5</accession>
<protein>
    <submittedName>
        <fullName evidence="2">Secreted protein</fullName>
    </submittedName>
</protein>
<proteinExistence type="predicted"/>
<reference evidence="2" key="1">
    <citation type="submission" date="2022-11" db="UniProtKB">
        <authorList>
            <consortium name="WormBaseParasite"/>
        </authorList>
    </citation>
    <scope>IDENTIFICATION</scope>
</reference>
<evidence type="ECO:0000313" key="2">
    <source>
        <dbReference type="WBParaSite" id="PSAMB.scaffold43size100268.g1209.t1"/>
    </source>
</evidence>
<name>A0A914WLM5_9BILA</name>
<organism evidence="1 2">
    <name type="scientific">Plectus sambesii</name>
    <dbReference type="NCBI Taxonomy" id="2011161"/>
    <lineage>
        <taxon>Eukaryota</taxon>
        <taxon>Metazoa</taxon>
        <taxon>Ecdysozoa</taxon>
        <taxon>Nematoda</taxon>
        <taxon>Chromadorea</taxon>
        <taxon>Plectida</taxon>
        <taxon>Plectina</taxon>
        <taxon>Plectoidea</taxon>
        <taxon>Plectidae</taxon>
        <taxon>Plectus</taxon>
    </lineage>
</organism>
<keyword evidence="1" id="KW-1185">Reference proteome</keyword>
<evidence type="ECO:0000313" key="1">
    <source>
        <dbReference type="Proteomes" id="UP000887566"/>
    </source>
</evidence>
<dbReference type="WBParaSite" id="PSAMB.scaffold43size100268.g1209.t1">
    <property type="protein sequence ID" value="PSAMB.scaffold43size100268.g1209.t1"/>
    <property type="gene ID" value="PSAMB.scaffold43size100268.g1209"/>
</dbReference>
<dbReference type="Proteomes" id="UP000887566">
    <property type="component" value="Unplaced"/>
</dbReference>